<dbReference type="RefSeq" id="XP_001327938.1">
    <property type="nucleotide sequence ID" value="XM_001327903.1"/>
</dbReference>
<name>A2DUY8_TRIV3</name>
<dbReference type="GO" id="GO:0005953">
    <property type="term" value="C:CAAX-protein geranylgeranyltransferase complex"/>
    <property type="evidence" value="ECO:0000318"/>
    <property type="project" value="GO_Central"/>
</dbReference>
<protein>
    <submittedName>
        <fullName evidence="9">Prenyltransferase and squalene oxidase repeat family protein</fullName>
    </submittedName>
</protein>
<reference evidence="9" key="2">
    <citation type="journal article" date="2007" name="Science">
        <title>Draft genome sequence of the sexually transmitted pathogen Trichomonas vaginalis.</title>
        <authorList>
            <person name="Carlton J.M."/>
            <person name="Hirt R.P."/>
            <person name="Silva J.C."/>
            <person name="Delcher A.L."/>
            <person name="Schatz M."/>
            <person name="Zhao Q."/>
            <person name="Wortman J.R."/>
            <person name="Bidwell S.L."/>
            <person name="Alsmark U.C.M."/>
            <person name="Besteiro S."/>
            <person name="Sicheritz-Ponten T."/>
            <person name="Noel C.J."/>
            <person name="Dacks J.B."/>
            <person name="Foster P.G."/>
            <person name="Simillion C."/>
            <person name="Van de Peer Y."/>
            <person name="Miranda-Saavedra D."/>
            <person name="Barton G.J."/>
            <person name="Westrop G.D."/>
            <person name="Mueller S."/>
            <person name="Dessi D."/>
            <person name="Fiori P.L."/>
            <person name="Ren Q."/>
            <person name="Paulsen I."/>
            <person name="Zhang H."/>
            <person name="Bastida-Corcuera F.D."/>
            <person name="Simoes-Barbosa A."/>
            <person name="Brown M.T."/>
            <person name="Hayes R.D."/>
            <person name="Mukherjee M."/>
            <person name="Okumura C.Y."/>
            <person name="Schneider R."/>
            <person name="Smith A.J."/>
            <person name="Vanacova S."/>
            <person name="Villalvazo M."/>
            <person name="Haas B.J."/>
            <person name="Pertea M."/>
            <person name="Feldblyum T.V."/>
            <person name="Utterback T.R."/>
            <person name="Shu C.L."/>
            <person name="Osoegawa K."/>
            <person name="de Jong P.J."/>
            <person name="Hrdy I."/>
            <person name="Horvathova L."/>
            <person name="Zubacova Z."/>
            <person name="Dolezal P."/>
            <person name="Malik S.B."/>
            <person name="Logsdon J.M. Jr."/>
            <person name="Henze K."/>
            <person name="Gupta A."/>
            <person name="Wang C.C."/>
            <person name="Dunne R.L."/>
            <person name="Upcroft J.A."/>
            <person name="Upcroft P."/>
            <person name="White O."/>
            <person name="Salzberg S.L."/>
            <person name="Tang P."/>
            <person name="Chiu C.-H."/>
            <person name="Lee Y.-S."/>
            <person name="Embley T.M."/>
            <person name="Coombs G.H."/>
            <person name="Mottram J.C."/>
            <person name="Tachezy J."/>
            <person name="Fraser-Liggett C.M."/>
            <person name="Johnson P.J."/>
        </authorList>
    </citation>
    <scope>NUCLEOTIDE SEQUENCE [LARGE SCALE GENOMIC DNA]</scope>
    <source>
        <strain evidence="9">G3</strain>
    </source>
</reference>
<dbReference type="EMBL" id="DS113251">
    <property type="protein sequence ID" value="EAY15715.1"/>
    <property type="molecule type" value="Genomic_DNA"/>
</dbReference>
<dbReference type="VEuPathDB" id="TrichDB:TVAG_187660"/>
<dbReference type="InterPro" id="IPR001330">
    <property type="entry name" value="Prenyltrans"/>
</dbReference>
<dbReference type="AlphaFoldDB" id="A2DUY8"/>
<keyword evidence="5" id="KW-0479">Metal-binding</keyword>
<dbReference type="SUPFAM" id="SSF48239">
    <property type="entry name" value="Terpenoid cyclases/Protein prenyltransferases"/>
    <property type="match status" value="1"/>
</dbReference>
<dbReference type="STRING" id="5722.A2DUY8"/>
<dbReference type="InterPro" id="IPR045089">
    <property type="entry name" value="PGGT1B-like"/>
</dbReference>
<reference evidence="9" key="1">
    <citation type="submission" date="2006-10" db="EMBL/GenBank/DDBJ databases">
        <authorList>
            <person name="Amadeo P."/>
            <person name="Zhao Q."/>
            <person name="Wortman J."/>
            <person name="Fraser-Liggett C."/>
            <person name="Carlton J."/>
        </authorList>
    </citation>
    <scope>NUCLEOTIDE SEQUENCE</scope>
    <source>
        <strain evidence="9">G3</strain>
    </source>
</reference>
<gene>
    <name evidence="9" type="ORF">TVAG_187660</name>
</gene>
<dbReference type="GO" id="GO:0046872">
    <property type="term" value="F:metal ion binding"/>
    <property type="evidence" value="ECO:0007669"/>
    <property type="project" value="UniProtKB-KW"/>
</dbReference>
<dbReference type="OrthoDB" id="24893at2759"/>
<evidence type="ECO:0000313" key="9">
    <source>
        <dbReference type="EMBL" id="EAY15715.1"/>
    </source>
</evidence>
<keyword evidence="4" id="KW-0808">Transferase</keyword>
<dbReference type="SMR" id="A2DUY8"/>
<sequence length="330" mass="36732">MELNISQCVKYFSALLKGLPPSFEQQEIILTNLVYFSVNSLALLGALDSLDKETKDQIIEWIYKQQVHAPLSGGFRPSCIHETPDHKVEESHITMTYCALAVLILLGDNLERVEKDRIFAELKSLQLPNGTFMGHHLGSEADLRFTFCAAAICALLGSNGDLNIDSAINYILDCQTYEGGFAHEPGQEAHGGATYCAISSLKIWGAIDRIKDKQALAYWLSQRQDDGFNGRTNKLTDTCYSFWIGAPLKTLGWFDDFVNKERLTTFIFSNYCGHGMFRSNSTAAPDLLHTHFSLVGLSLCGFPGLEQIDSVLGLVSKHLPERIRKITQSN</sequence>
<dbReference type="Proteomes" id="UP000001542">
    <property type="component" value="Unassembled WGS sequence"/>
</dbReference>
<proteinExistence type="inferred from homology"/>
<evidence type="ECO:0000259" key="8">
    <source>
        <dbReference type="Pfam" id="PF00432"/>
    </source>
</evidence>
<comment type="similarity">
    <text evidence="2">Belongs to the protein prenyltransferase subunit beta family.</text>
</comment>
<evidence type="ECO:0000256" key="4">
    <source>
        <dbReference type="ARBA" id="ARBA00022679"/>
    </source>
</evidence>
<dbReference type="VEuPathDB" id="TrichDB:TVAGG3_0939850"/>
<comment type="cofactor">
    <cofactor evidence="1">
        <name>Zn(2+)</name>
        <dbReference type="ChEBI" id="CHEBI:29105"/>
    </cofactor>
</comment>
<dbReference type="PANTHER" id="PTHR11774">
    <property type="entry name" value="GERANYLGERANYL TRANSFERASE TYPE BETA SUBUNIT"/>
    <property type="match status" value="1"/>
</dbReference>
<keyword evidence="6" id="KW-0677">Repeat</keyword>
<dbReference type="InParanoid" id="A2DUY8"/>
<dbReference type="Pfam" id="PF00432">
    <property type="entry name" value="Prenyltrans"/>
    <property type="match status" value="1"/>
</dbReference>
<organism evidence="9 10">
    <name type="scientific">Trichomonas vaginalis (strain ATCC PRA-98 / G3)</name>
    <dbReference type="NCBI Taxonomy" id="412133"/>
    <lineage>
        <taxon>Eukaryota</taxon>
        <taxon>Metamonada</taxon>
        <taxon>Parabasalia</taxon>
        <taxon>Trichomonadida</taxon>
        <taxon>Trichomonadidae</taxon>
        <taxon>Trichomonas</taxon>
    </lineage>
</organism>
<dbReference type="GO" id="GO:0008318">
    <property type="term" value="F:protein prenyltransferase activity"/>
    <property type="evidence" value="ECO:0007669"/>
    <property type="project" value="InterPro"/>
</dbReference>
<evidence type="ECO:0000256" key="3">
    <source>
        <dbReference type="ARBA" id="ARBA00022602"/>
    </source>
</evidence>
<keyword evidence="10" id="KW-1185">Reference proteome</keyword>
<accession>A2DUY8</accession>
<dbReference type="KEGG" id="tva:4773721"/>
<dbReference type="PANTHER" id="PTHR11774:SF4">
    <property type="entry name" value="GERANYLGERANYL TRANSFERASE TYPE-1 SUBUNIT BETA"/>
    <property type="match status" value="1"/>
</dbReference>
<dbReference type="OMA" id="IVNSYCA"/>
<evidence type="ECO:0000256" key="1">
    <source>
        <dbReference type="ARBA" id="ARBA00001947"/>
    </source>
</evidence>
<keyword evidence="7" id="KW-0862">Zinc</keyword>
<evidence type="ECO:0000256" key="2">
    <source>
        <dbReference type="ARBA" id="ARBA00010497"/>
    </source>
</evidence>
<feature type="domain" description="Prenyltransferase alpha-alpha toroid" evidence="8">
    <location>
        <begin position="3"/>
        <end position="313"/>
    </location>
</feature>
<dbReference type="eggNOG" id="KOG0367">
    <property type="taxonomic scope" value="Eukaryota"/>
</dbReference>
<dbReference type="InterPro" id="IPR008930">
    <property type="entry name" value="Terpenoid_cyclase/PrenylTrfase"/>
</dbReference>
<evidence type="ECO:0000313" key="10">
    <source>
        <dbReference type="Proteomes" id="UP000001542"/>
    </source>
</evidence>
<dbReference type="Gene3D" id="1.50.10.20">
    <property type="match status" value="1"/>
</dbReference>
<evidence type="ECO:0000256" key="6">
    <source>
        <dbReference type="ARBA" id="ARBA00022737"/>
    </source>
</evidence>
<evidence type="ECO:0000256" key="7">
    <source>
        <dbReference type="ARBA" id="ARBA00022833"/>
    </source>
</evidence>
<keyword evidence="3" id="KW-0637">Prenyltransferase</keyword>
<evidence type="ECO:0000256" key="5">
    <source>
        <dbReference type="ARBA" id="ARBA00022723"/>
    </source>
</evidence>